<dbReference type="PANTHER" id="PTHR43547">
    <property type="entry name" value="TWO-COMPONENT HISTIDINE KINASE"/>
    <property type="match status" value="1"/>
</dbReference>
<dbReference type="InterPro" id="IPR003661">
    <property type="entry name" value="HisK_dim/P_dom"/>
</dbReference>
<keyword evidence="8" id="KW-1133">Transmembrane helix</keyword>
<evidence type="ECO:0000259" key="11">
    <source>
        <dbReference type="PROSITE" id="PS50109"/>
    </source>
</evidence>
<dbReference type="PROSITE" id="PS50109">
    <property type="entry name" value="HIS_KIN"/>
    <property type="match status" value="1"/>
</dbReference>
<keyword evidence="5" id="KW-0238">DNA-binding</keyword>
<evidence type="ECO:0000256" key="9">
    <source>
        <dbReference type="SAM" id="SignalP"/>
    </source>
</evidence>
<evidence type="ECO:0000256" key="2">
    <source>
        <dbReference type="ARBA" id="ARBA00012438"/>
    </source>
</evidence>
<feature type="signal peptide" evidence="9">
    <location>
        <begin position="1"/>
        <end position="28"/>
    </location>
</feature>
<dbReference type="InterPro" id="IPR018060">
    <property type="entry name" value="HTH_AraC"/>
</dbReference>
<dbReference type="Gene3D" id="1.10.287.130">
    <property type="match status" value="1"/>
</dbReference>
<evidence type="ECO:0000256" key="6">
    <source>
        <dbReference type="ARBA" id="ARBA00023163"/>
    </source>
</evidence>
<feature type="chain" id="PRO_5046830824" description="histidine kinase" evidence="9">
    <location>
        <begin position="29"/>
        <end position="1322"/>
    </location>
</feature>
<keyword evidence="3" id="KW-0597">Phosphoprotein</keyword>
<dbReference type="SMART" id="SM00387">
    <property type="entry name" value="HATPase_c"/>
    <property type="match status" value="1"/>
</dbReference>
<protein>
    <recommendedName>
        <fullName evidence="2">histidine kinase</fullName>
        <ecNumber evidence="2">2.7.13.3</ecNumber>
    </recommendedName>
</protein>
<dbReference type="InterPro" id="IPR003594">
    <property type="entry name" value="HATPase_dom"/>
</dbReference>
<dbReference type="InterPro" id="IPR005467">
    <property type="entry name" value="His_kinase_dom"/>
</dbReference>
<dbReference type="InterPro" id="IPR001789">
    <property type="entry name" value="Sig_transdc_resp-reg_receiver"/>
</dbReference>
<dbReference type="Gene3D" id="2.130.10.10">
    <property type="entry name" value="YVTN repeat-like/Quinoprotein amine dehydrogenase"/>
    <property type="match status" value="3"/>
</dbReference>
<comment type="caution">
    <text evidence="13">The sequence shown here is derived from an EMBL/GenBank/DDBJ whole genome shotgun (WGS) entry which is preliminary data.</text>
</comment>
<dbReference type="PRINTS" id="PR00344">
    <property type="entry name" value="BCTRLSENSOR"/>
</dbReference>
<dbReference type="PROSITE" id="PS00041">
    <property type="entry name" value="HTH_ARAC_FAMILY_1"/>
    <property type="match status" value="1"/>
</dbReference>
<dbReference type="InterPro" id="IPR036097">
    <property type="entry name" value="HisK_dim/P_sf"/>
</dbReference>
<dbReference type="SUPFAM" id="SSF55874">
    <property type="entry name" value="ATPase domain of HSP90 chaperone/DNA topoisomerase II/histidine kinase"/>
    <property type="match status" value="1"/>
</dbReference>
<dbReference type="Gene3D" id="2.60.40.10">
    <property type="entry name" value="Immunoglobulins"/>
    <property type="match status" value="1"/>
</dbReference>
<keyword evidence="6" id="KW-0804">Transcription</keyword>
<dbReference type="Gene3D" id="1.10.10.60">
    <property type="entry name" value="Homeodomain-like"/>
    <property type="match status" value="1"/>
</dbReference>
<dbReference type="SMART" id="SM00388">
    <property type="entry name" value="HisKA"/>
    <property type="match status" value="1"/>
</dbReference>
<accession>A0ABV7JV09</accession>
<dbReference type="Pfam" id="PF00072">
    <property type="entry name" value="Response_reg"/>
    <property type="match status" value="1"/>
</dbReference>
<comment type="catalytic activity">
    <reaction evidence="1">
        <text>ATP + protein L-histidine = ADP + protein N-phospho-L-histidine.</text>
        <dbReference type="EC" id="2.7.13.3"/>
    </reaction>
</comment>
<dbReference type="Pfam" id="PF07495">
    <property type="entry name" value="Y_Y_Y"/>
    <property type="match status" value="1"/>
</dbReference>
<dbReference type="InterPro" id="IPR015943">
    <property type="entry name" value="WD40/YVTN_repeat-like_dom_sf"/>
</dbReference>
<keyword evidence="9" id="KW-0732">Signal</keyword>
<dbReference type="InterPro" id="IPR011123">
    <property type="entry name" value="Y_Y_Y"/>
</dbReference>
<evidence type="ECO:0000259" key="10">
    <source>
        <dbReference type="PROSITE" id="PS01124"/>
    </source>
</evidence>
<keyword evidence="8" id="KW-0472">Membrane</keyword>
<dbReference type="Pfam" id="PF02518">
    <property type="entry name" value="HATPase_c"/>
    <property type="match status" value="1"/>
</dbReference>
<dbReference type="SUPFAM" id="SSF52172">
    <property type="entry name" value="CheY-like"/>
    <property type="match status" value="1"/>
</dbReference>
<feature type="transmembrane region" description="Helical" evidence="8">
    <location>
        <begin position="755"/>
        <end position="776"/>
    </location>
</feature>
<dbReference type="InterPro" id="IPR004358">
    <property type="entry name" value="Sig_transdc_His_kin-like_C"/>
</dbReference>
<dbReference type="InterPro" id="IPR009057">
    <property type="entry name" value="Homeodomain-like_sf"/>
</dbReference>
<gene>
    <name evidence="13" type="ORF">ACFOEW_08905</name>
</gene>
<dbReference type="GO" id="GO:0005524">
    <property type="term" value="F:ATP binding"/>
    <property type="evidence" value="ECO:0007669"/>
    <property type="project" value="UniProtKB-KW"/>
</dbReference>
<keyword evidence="13" id="KW-0067">ATP-binding</keyword>
<dbReference type="Gene3D" id="3.40.50.2300">
    <property type="match status" value="1"/>
</dbReference>
<evidence type="ECO:0000256" key="4">
    <source>
        <dbReference type="ARBA" id="ARBA00023015"/>
    </source>
</evidence>
<dbReference type="PROSITE" id="PS50110">
    <property type="entry name" value="RESPONSE_REGULATORY"/>
    <property type="match status" value="1"/>
</dbReference>
<evidence type="ECO:0000256" key="3">
    <source>
        <dbReference type="ARBA" id="ARBA00022553"/>
    </source>
</evidence>
<sequence>MFRTNNLKIRTCCGVVFFLILWSFNAYSVEPAWVGKTKFNGDSSGVVRAIVTHDNHLYLGAENGFLDLVGETSTFYSPENSALSDGYISDLTLDNDGNIWISQFGSGLFIFRPEDRSLRTSPLPPELTRSSWAVAVAEPFVGISLINQILIHNTETGTNTIIDKNQESGRLRRMYGAEYLPDIGFVFPEASGLVVHEPLLEETSFYSIEKYFPMLNSVTSVSVHNGHLLVGGPGGVYKWDLASKAIYYPFADSLYSLNDVDQIFVSSNGQIWIAATGLYYLNDEKNIISALKQGQPKYSLEQIKTIGAIAELENGTLIVGSSQLGLLTINANDTGIKYLHETDFPYRKDIEWLKSVTDSSALVGASDHQFKLDLLSGKLVDSPLSDFKSAPISIPDGSLFSTDDCVLMASDDVDSEVVAPVKDPENICGNLKPIAFQNGGNFYIYYEVESYAGFAQLSMNELRHYMNAPKGIRFISMQRNDALVVLDKKNRLYSMEELGVWIKHEAVNMQRFFVYCMYSHPTDDIIYLCTSGGGLKQYDLSSRQFNGAFTELNLPRFIRDGFVDGEGHHWLATNKGLFYTNGGSAYQFDSSDGVIDTDFNHQGLMPITDSQFVLVGDQMSYLIDTGKLAAYVQNRRAYKSIASVFSLQLINDNKKITTYPNNLLSETLASAPDEMIFEFASADYVYPHLHKLEYRLKGFHEDWQELPANMGTVAYSGLRFGDFDFQVRVVDSKSQAVQPISRYPFNIARPLWLTWQAYILYLAALALTIWLVVVLIKRHMAEKSRVLAAVIEQKQSALLESNRSITELLNKKEKIFSNLANEIKTPLMQILNPLTELRARPLTADIRGKLDLVYDNAGRLRGLTDQLAAVERIEHISGQVLQRYNIGNTLDFLVETWRPEALKKQLILSCDCDIRAPVLLIQDSLESLLNHLLINAVSYTQPGGQVRIKASHQADKLVVYIKDNGPGMDKAHLEFVTSRFAKGSNYNGNTNTGIGLNLANALALANDGWLELKSEPGTGTEVSVHLPFNPALTVENREALTVDDGTQRQVAEQSAQYRESNLPVVLVIERSHEACEYIINLLGESFNCYSTQSGMQALEIIPVLQPDVIVTELNITDISGVVFTEKLREQDVFADVPVMILTAASDYTSKLNSFKASVNDYLVKPVEREELVSRIESNLTYSRLAHRHNVSRSANDNVEDTPAYVKAILPRCDNEKDRKFIVKFLDVIESNYQDERFNRSRASALLAMSDRQLNRTLSKLLPDNFTMFLKKYRLEKSMPMLEQGLQITQIAFEVGFGSGAYYSRCFKQVYKVLPSDYQFPDK</sequence>
<dbReference type="EMBL" id="JBHRSX010000017">
    <property type="protein sequence ID" value="MFC3201935.1"/>
    <property type="molecule type" value="Genomic_DNA"/>
</dbReference>
<dbReference type="CDD" id="cd00082">
    <property type="entry name" value="HisKA"/>
    <property type="match status" value="1"/>
</dbReference>
<keyword evidence="13" id="KW-0547">Nucleotide-binding</keyword>
<evidence type="ECO:0000256" key="7">
    <source>
        <dbReference type="PROSITE-ProRule" id="PRU00169"/>
    </source>
</evidence>
<feature type="domain" description="Response regulatory" evidence="12">
    <location>
        <begin position="1064"/>
        <end position="1179"/>
    </location>
</feature>
<keyword evidence="14" id="KW-1185">Reference proteome</keyword>
<dbReference type="SMART" id="SM00448">
    <property type="entry name" value="REC"/>
    <property type="match status" value="1"/>
</dbReference>
<dbReference type="EC" id="2.7.13.3" evidence="2"/>
<proteinExistence type="predicted"/>
<dbReference type="SMART" id="SM00342">
    <property type="entry name" value="HTH_ARAC"/>
    <property type="match status" value="1"/>
</dbReference>
<dbReference type="InterPro" id="IPR013783">
    <property type="entry name" value="Ig-like_fold"/>
</dbReference>
<dbReference type="InterPro" id="IPR011006">
    <property type="entry name" value="CheY-like_superfamily"/>
</dbReference>
<organism evidence="13 14">
    <name type="scientific">Alteromonas oceani</name>
    <dbReference type="NCBI Taxonomy" id="2071609"/>
    <lineage>
        <taxon>Bacteria</taxon>
        <taxon>Pseudomonadati</taxon>
        <taxon>Pseudomonadota</taxon>
        <taxon>Gammaproteobacteria</taxon>
        <taxon>Alteromonadales</taxon>
        <taxon>Alteromonadaceae</taxon>
        <taxon>Alteromonas/Salinimonas group</taxon>
        <taxon>Alteromonas</taxon>
    </lineage>
</organism>
<dbReference type="SUPFAM" id="SSF46689">
    <property type="entry name" value="Homeodomain-like"/>
    <property type="match status" value="1"/>
</dbReference>
<dbReference type="PANTHER" id="PTHR43547:SF2">
    <property type="entry name" value="HYBRID SIGNAL TRANSDUCTION HISTIDINE KINASE C"/>
    <property type="match status" value="1"/>
</dbReference>
<dbReference type="PROSITE" id="PS01124">
    <property type="entry name" value="HTH_ARAC_FAMILY_2"/>
    <property type="match status" value="1"/>
</dbReference>
<keyword evidence="4" id="KW-0805">Transcription regulation</keyword>
<dbReference type="Proteomes" id="UP001595477">
    <property type="component" value="Unassembled WGS sequence"/>
</dbReference>
<dbReference type="Pfam" id="PF12833">
    <property type="entry name" value="HTH_18"/>
    <property type="match status" value="1"/>
</dbReference>
<dbReference type="SUPFAM" id="SSF63829">
    <property type="entry name" value="Calcium-dependent phosphotriesterase"/>
    <property type="match status" value="2"/>
</dbReference>
<comment type="caution">
    <text evidence="7">Lacks conserved residue(s) required for the propagation of feature annotation.</text>
</comment>
<reference evidence="14" key="1">
    <citation type="journal article" date="2019" name="Int. J. Syst. Evol. Microbiol.">
        <title>The Global Catalogue of Microorganisms (GCM) 10K type strain sequencing project: providing services to taxonomists for standard genome sequencing and annotation.</title>
        <authorList>
            <consortium name="The Broad Institute Genomics Platform"/>
            <consortium name="The Broad Institute Genome Sequencing Center for Infectious Disease"/>
            <person name="Wu L."/>
            <person name="Ma J."/>
        </authorList>
    </citation>
    <scope>NUCLEOTIDE SEQUENCE [LARGE SCALE GENOMIC DNA]</scope>
    <source>
        <strain evidence="14">KCTC 52449</strain>
    </source>
</reference>
<evidence type="ECO:0000256" key="8">
    <source>
        <dbReference type="SAM" id="Phobius"/>
    </source>
</evidence>
<evidence type="ECO:0000313" key="13">
    <source>
        <dbReference type="EMBL" id="MFC3201935.1"/>
    </source>
</evidence>
<feature type="domain" description="HTH araC/xylS-type" evidence="10">
    <location>
        <begin position="1222"/>
        <end position="1320"/>
    </location>
</feature>
<name>A0ABV7JV09_9ALTE</name>
<dbReference type="SUPFAM" id="SSF47384">
    <property type="entry name" value="Homodimeric domain of signal transducing histidine kinase"/>
    <property type="match status" value="1"/>
</dbReference>
<evidence type="ECO:0000256" key="5">
    <source>
        <dbReference type="ARBA" id="ARBA00023125"/>
    </source>
</evidence>
<dbReference type="RefSeq" id="WP_123325538.1">
    <property type="nucleotide sequence ID" value="NZ_JBHRSX010000017.1"/>
</dbReference>
<dbReference type="Gene3D" id="3.30.565.10">
    <property type="entry name" value="Histidine kinase-like ATPase, C-terminal domain"/>
    <property type="match status" value="1"/>
</dbReference>
<keyword evidence="8" id="KW-0812">Transmembrane</keyword>
<dbReference type="InterPro" id="IPR036890">
    <property type="entry name" value="HATPase_C_sf"/>
</dbReference>
<evidence type="ECO:0000259" key="12">
    <source>
        <dbReference type="PROSITE" id="PS50110"/>
    </source>
</evidence>
<feature type="domain" description="Histidine kinase" evidence="11">
    <location>
        <begin position="818"/>
        <end position="1030"/>
    </location>
</feature>
<evidence type="ECO:0000313" key="14">
    <source>
        <dbReference type="Proteomes" id="UP001595477"/>
    </source>
</evidence>
<dbReference type="InterPro" id="IPR018062">
    <property type="entry name" value="HTH_AraC-typ_CS"/>
</dbReference>
<evidence type="ECO:0000256" key="1">
    <source>
        <dbReference type="ARBA" id="ARBA00000085"/>
    </source>
</evidence>